<comment type="caution">
    <text evidence="1">The sequence shown here is derived from an EMBL/GenBank/DDBJ whole genome shotgun (WGS) entry which is preliminary data.</text>
</comment>
<sequence>MNTNQLQQFAADARRALMGAIEPRVREALDPASALYADNRTACEHLRGAAPSATDHKAFDAYVEQVTERYAYRWFNRIIAFRYMDVHGYTVTPVVSSADPKNVNGLPEILTAARRGEYDERVFGPAIRTNEAIRQRVEAILDGDITTADPQGAAYGLLMAAACNYWHTSLPFLFDEPNTIEGTIDVVLMPQNLLADGSPLREAIKVSMRCGRSERQRRNHRLALPVLHRTTQG</sequence>
<evidence type="ECO:0000313" key="2">
    <source>
        <dbReference type="Proteomes" id="UP000217986"/>
    </source>
</evidence>
<dbReference type="AlphaFoldDB" id="A0A2A2EI13"/>
<keyword evidence="2" id="KW-1185">Reference proteome</keyword>
<dbReference type="EMBL" id="MVOG01000028">
    <property type="protein sequence ID" value="PAU68610.1"/>
    <property type="molecule type" value="Genomic_DNA"/>
</dbReference>
<reference evidence="1 2" key="1">
    <citation type="journal article" date="2017" name="ISME J.">
        <title>Unveiling bifidobacterial biogeography across the mammalian branch of the tree of life.</title>
        <authorList>
            <person name="Milani C."/>
            <person name="Mangifesta M."/>
            <person name="Mancabelli L."/>
            <person name="Lugli G.A."/>
            <person name="James K."/>
            <person name="Duranti S."/>
            <person name="Turroni F."/>
            <person name="Ferrario C."/>
            <person name="Ossiprandi M.C."/>
            <person name="van Sinderen D."/>
            <person name="Ventura M."/>
        </authorList>
    </citation>
    <scope>NUCLEOTIDE SEQUENCE [LARGE SCALE GENOMIC DNA]</scope>
    <source>
        <strain evidence="1 2">70</strain>
    </source>
</reference>
<gene>
    <name evidence="1" type="ORF">B1400_1409</name>
</gene>
<name>A0A2A2EI13_9BIFI</name>
<proteinExistence type="predicted"/>
<dbReference type="Proteomes" id="UP000217986">
    <property type="component" value="Unassembled WGS sequence"/>
</dbReference>
<accession>A0A2A2EI13</accession>
<evidence type="ECO:0000313" key="1">
    <source>
        <dbReference type="EMBL" id="PAU68610.1"/>
    </source>
</evidence>
<organism evidence="1 2">
    <name type="scientific">Bifidobacterium italicum</name>
    <dbReference type="NCBI Taxonomy" id="1960968"/>
    <lineage>
        <taxon>Bacteria</taxon>
        <taxon>Bacillati</taxon>
        <taxon>Actinomycetota</taxon>
        <taxon>Actinomycetes</taxon>
        <taxon>Bifidobacteriales</taxon>
        <taxon>Bifidobacteriaceae</taxon>
        <taxon>Bifidobacterium</taxon>
    </lineage>
</organism>
<protein>
    <submittedName>
        <fullName evidence="1">Uncharacterized protein</fullName>
    </submittedName>
</protein>
<dbReference type="REBASE" id="384978">
    <property type="entry name" value="Bit10AORF1409P"/>
</dbReference>
<dbReference type="RefSeq" id="WP_235607378.1">
    <property type="nucleotide sequence ID" value="NZ_MVOG01000028.1"/>
</dbReference>